<evidence type="ECO:0000256" key="1">
    <source>
        <dbReference type="ARBA" id="ARBA00022723"/>
    </source>
</evidence>
<evidence type="ECO:0000259" key="7">
    <source>
        <dbReference type="PROSITE" id="PS51156"/>
    </source>
</evidence>
<keyword evidence="5" id="KW-0539">Nucleus</keyword>
<dbReference type="InterPro" id="IPR040138">
    <property type="entry name" value="MIER/MTA"/>
</dbReference>
<dbReference type="EMBL" id="CAJNOQ010031147">
    <property type="protein sequence ID" value="CAF1578331.1"/>
    <property type="molecule type" value="Genomic_DNA"/>
</dbReference>
<dbReference type="Pfam" id="PF01448">
    <property type="entry name" value="ELM2"/>
    <property type="match status" value="1"/>
</dbReference>
<keyword evidence="3" id="KW-0862">Zinc</keyword>
<comment type="caution">
    <text evidence="9">The sequence shown here is derived from an EMBL/GenBank/DDBJ whole genome shotgun (WGS) entry which is preliminary data.</text>
</comment>
<dbReference type="GO" id="GO:0005654">
    <property type="term" value="C:nucleoplasm"/>
    <property type="evidence" value="ECO:0007669"/>
    <property type="project" value="TreeGrafter"/>
</dbReference>
<name>A0A815Z1E4_9BILA</name>
<evidence type="ECO:0000313" key="10">
    <source>
        <dbReference type="EMBL" id="CAF4444763.1"/>
    </source>
</evidence>
<dbReference type="OrthoDB" id="5916873at2759"/>
<proteinExistence type="predicted"/>
<dbReference type="SMART" id="SM01189">
    <property type="entry name" value="ELM2"/>
    <property type="match status" value="1"/>
</dbReference>
<accession>A0A815Z1E4</accession>
<dbReference type="AlphaFoldDB" id="A0A815Z1E4"/>
<feature type="compositionally biased region" description="Low complexity" evidence="6">
    <location>
        <begin position="109"/>
        <end position="120"/>
    </location>
</feature>
<keyword evidence="11" id="KW-1185">Reference proteome</keyword>
<gene>
    <name evidence="9" type="ORF">GPM918_LOCUS40911</name>
    <name evidence="10" type="ORF">SRO942_LOCUS41905</name>
</gene>
<evidence type="ECO:0000256" key="6">
    <source>
        <dbReference type="SAM" id="MobiDB-lite"/>
    </source>
</evidence>
<dbReference type="EMBL" id="CAJOBC010097067">
    <property type="protein sequence ID" value="CAF4444763.1"/>
    <property type="molecule type" value="Genomic_DNA"/>
</dbReference>
<organism evidence="9 11">
    <name type="scientific">Didymodactylos carnosus</name>
    <dbReference type="NCBI Taxonomy" id="1234261"/>
    <lineage>
        <taxon>Eukaryota</taxon>
        <taxon>Metazoa</taxon>
        <taxon>Spiralia</taxon>
        <taxon>Gnathifera</taxon>
        <taxon>Rotifera</taxon>
        <taxon>Eurotatoria</taxon>
        <taxon>Bdelloidea</taxon>
        <taxon>Philodinida</taxon>
        <taxon>Philodinidae</taxon>
        <taxon>Didymodactylos</taxon>
    </lineage>
</organism>
<dbReference type="GO" id="GO:0000122">
    <property type="term" value="P:negative regulation of transcription by RNA polymerase II"/>
    <property type="evidence" value="ECO:0007669"/>
    <property type="project" value="TreeGrafter"/>
</dbReference>
<dbReference type="Proteomes" id="UP000663829">
    <property type="component" value="Unassembled WGS sequence"/>
</dbReference>
<evidence type="ECO:0000313" key="9">
    <source>
        <dbReference type="EMBL" id="CAF1578331.1"/>
    </source>
</evidence>
<sequence length="416" mass="48721">YVDEYTLWWVVEESNSTELIFDFVFFLFEDEEYRVSSTDKNGYDDERTIDEEEQKQQMSAEEIQIELAELQAEGEIPIHELLKLYSCLPENTNEKIQHQDNDSFDDESSLSSSCSTSESSPHNIEYEQLLNNSKDECTEESDEEQNDPSYTIESEKLINIGEEYQAVVPDTVALNENDLVKDQSQLLWTPCANELSLDQYLSLSTAECPTADQEISLEIFMNCNYNTEQALEKLKNTSKKNIYPLISWPLEECDLFEQSLKEFGKDFYKIHLYRLPNHSVHELVCFYYTWKKTDRHNEFIQSNQVEKQRRFHITCSEIFEKFLDEQEQQVFASCEHQQLIATCSSSLLSTDIKRRSPLPTSCSSSIIIPQQQTAEKRSYEEYHYQQETTKRVCTENDQITKKLPVVSEYEQPEVTL</sequence>
<evidence type="ECO:0000259" key="8">
    <source>
        <dbReference type="PROSITE" id="PS51293"/>
    </source>
</evidence>
<evidence type="ECO:0000256" key="4">
    <source>
        <dbReference type="ARBA" id="ARBA00023125"/>
    </source>
</evidence>
<keyword evidence="4" id="KW-0238">DNA-binding</keyword>
<protein>
    <recommendedName>
        <fullName evidence="12">Mesoderm induction early response protein 1</fullName>
    </recommendedName>
</protein>
<keyword evidence="1" id="KW-0479">Metal-binding</keyword>
<dbReference type="InterPro" id="IPR017884">
    <property type="entry name" value="SANT_dom"/>
</dbReference>
<keyword evidence="2" id="KW-0863">Zinc-finger</keyword>
<reference evidence="9" key="1">
    <citation type="submission" date="2021-02" db="EMBL/GenBank/DDBJ databases">
        <authorList>
            <person name="Nowell W R."/>
        </authorList>
    </citation>
    <scope>NUCLEOTIDE SEQUENCE</scope>
</reference>
<dbReference type="InterPro" id="IPR000949">
    <property type="entry name" value="ELM2_dom"/>
</dbReference>
<dbReference type="Proteomes" id="UP000681722">
    <property type="component" value="Unassembled WGS sequence"/>
</dbReference>
<dbReference type="Gene3D" id="1.10.10.60">
    <property type="entry name" value="Homeodomain-like"/>
    <property type="match status" value="1"/>
</dbReference>
<dbReference type="PANTHER" id="PTHR10865:SF28">
    <property type="entry name" value="ELM2 DOMAIN-CONTAINING PROTEIN"/>
    <property type="match status" value="1"/>
</dbReference>
<feature type="domain" description="SANT" evidence="8">
    <location>
        <begin position="251"/>
        <end position="295"/>
    </location>
</feature>
<evidence type="ECO:0008006" key="12">
    <source>
        <dbReference type="Google" id="ProtNLM"/>
    </source>
</evidence>
<dbReference type="PANTHER" id="PTHR10865">
    <property type="entry name" value="METASTASIS-ASSOCIATED PROTEIN AND MESODERM INDUCTION EARLY RESPONSE PROTEIN"/>
    <property type="match status" value="1"/>
</dbReference>
<feature type="non-terminal residue" evidence="9">
    <location>
        <position position="1"/>
    </location>
</feature>
<dbReference type="GO" id="GO:0008270">
    <property type="term" value="F:zinc ion binding"/>
    <property type="evidence" value="ECO:0007669"/>
    <property type="project" value="UniProtKB-KW"/>
</dbReference>
<evidence type="ECO:0000256" key="2">
    <source>
        <dbReference type="ARBA" id="ARBA00022771"/>
    </source>
</evidence>
<evidence type="ECO:0000313" key="11">
    <source>
        <dbReference type="Proteomes" id="UP000663829"/>
    </source>
</evidence>
<dbReference type="GO" id="GO:0042826">
    <property type="term" value="F:histone deacetylase binding"/>
    <property type="evidence" value="ECO:0007669"/>
    <property type="project" value="TreeGrafter"/>
</dbReference>
<dbReference type="SUPFAM" id="SSF46689">
    <property type="entry name" value="Homeodomain-like"/>
    <property type="match status" value="1"/>
</dbReference>
<dbReference type="InterPro" id="IPR009057">
    <property type="entry name" value="Homeodomain-like_sf"/>
</dbReference>
<evidence type="ECO:0000256" key="5">
    <source>
        <dbReference type="ARBA" id="ARBA00023242"/>
    </source>
</evidence>
<feature type="region of interest" description="Disordered" evidence="6">
    <location>
        <begin position="97"/>
        <end position="124"/>
    </location>
</feature>
<dbReference type="FunFam" id="1.10.10.60:FF:000012">
    <property type="entry name" value="Metastasis-associated 1 family, member 3"/>
    <property type="match status" value="1"/>
</dbReference>
<evidence type="ECO:0000256" key="3">
    <source>
        <dbReference type="ARBA" id="ARBA00022833"/>
    </source>
</evidence>
<dbReference type="PROSITE" id="PS51293">
    <property type="entry name" value="SANT"/>
    <property type="match status" value="1"/>
</dbReference>
<dbReference type="GO" id="GO:0003677">
    <property type="term" value="F:DNA binding"/>
    <property type="evidence" value="ECO:0007669"/>
    <property type="project" value="UniProtKB-KW"/>
</dbReference>
<feature type="domain" description="ELM2" evidence="7">
    <location>
        <begin position="156"/>
        <end position="238"/>
    </location>
</feature>
<dbReference type="PROSITE" id="PS51156">
    <property type="entry name" value="ELM2"/>
    <property type="match status" value="1"/>
</dbReference>
<dbReference type="GO" id="GO:0003714">
    <property type="term" value="F:transcription corepressor activity"/>
    <property type="evidence" value="ECO:0007669"/>
    <property type="project" value="TreeGrafter"/>
</dbReference>